<gene>
    <name evidence="1" type="ORF">POM88_044381</name>
</gene>
<name>A0AAD8H5B5_9APIA</name>
<keyword evidence="2" id="KW-1185">Reference proteome</keyword>
<protein>
    <submittedName>
        <fullName evidence="1">Uncharacterized protein</fullName>
    </submittedName>
</protein>
<dbReference type="GO" id="GO:0042138">
    <property type="term" value="P:meiotic DNA double-strand break formation"/>
    <property type="evidence" value="ECO:0007669"/>
    <property type="project" value="InterPro"/>
</dbReference>
<sequence length="298" mass="34471">MLAQKTKIQIIRKILEKAVDQKLIFIDFLIRVFALSGDVECCLALRYEALVMREMKSSSNPWLHVPYGEWFTFAEHCLDNRFYSVAIKISGHVISLWCQSKSLCPSIASAPKDSNIAGPSTTKAPMNSNVAAGPFTSSPVVGYSRDYYLDLYEVDIKQNKLIDIGKGGPKMKREMKRPSKSRKSRWLCGNWWINEVEIAAGPIKEVEIEVNCHMNLFYKLHKSQLMTLKSGNKVVDEIVNAYLELLREREKRYFEYKNVVSHFFMPSEFMEMVKFYVQDLKKHPLNICENDVEVLIFF</sequence>
<evidence type="ECO:0000313" key="1">
    <source>
        <dbReference type="EMBL" id="KAK1359907.1"/>
    </source>
</evidence>
<dbReference type="AlphaFoldDB" id="A0AAD8H5B5"/>
<evidence type="ECO:0000313" key="2">
    <source>
        <dbReference type="Proteomes" id="UP001237642"/>
    </source>
</evidence>
<dbReference type="EMBL" id="JAUIZM010000010">
    <property type="protein sequence ID" value="KAK1359907.1"/>
    <property type="molecule type" value="Genomic_DNA"/>
</dbReference>
<reference evidence="1" key="1">
    <citation type="submission" date="2023-02" db="EMBL/GenBank/DDBJ databases">
        <title>Genome of toxic invasive species Heracleum sosnowskyi carries increased number of genes despite the absence of recent whole-genome duplications.</title>
        <authorList>
            <person name="Schelkunov M."/>
            <person name="Shtratnikova V."/>
            <person name="Makarenko M."/>
            <person name="Klepikova A."/>
            <person name="Omelchenko D."/>
            <person name="Novikova G."/>
            <person name="Obukhova E."/>
            <person name="Bogdanov V."/>
            <person name="Penin A."/>
            <person name="Logacheva M."/>
        </authorList>
    </citation>
    <scope>NUCLEOTIDE SEQUENCE</scope>
    <source>
        <strain evidence="1">Hsosn_3</strain>
        <tissue evidence="1">Leaf</tissue>
    </source>
</reference>
<comment type="caution">
    <text evidence="1">The sequence shown here is derived from an EMBL/GenBank/DDBJ whole genome shotgun (WGS) entry which is preliminary data.</text>
</comment>
<proteinExistence type="predicted"/>
<dbReference type="PANTHER" id="PTHR37176:SF1">
    <property type="entry name" value="PROTEIN DOUBLE-STRAND BREAK FORMATION"/>
    <property type="match status" value="1"/>
</dbReference>
<reference evidence="1" key="2">
    <citation type="submission" date="2023-05" db="EMBL/GenBank/DDBJ databases">
        <authorList>
            <person name="Schelkunov M.I."/>
        </authorList>
    </citation>
    <scope>NUCLEOTIDE SEQUENCE</scope>
    <source>
        <strain evidence="1">Hsosn_3</strain>
        <tissue evidence="1">Leaf</tissue>
    </source>
</reference>
<dbReference type="InterPro" id="IPR044969">
    <property type="entry name" value="DFO"/>
</dbReference>
<organism evidence="1 2">
    <name type="scientific">Heracleum sosnowskyi</name>
    <dbReference type="NCBI Taxonomy" id="360622"/>
    <lineage>
        <taxon>Eukaryota</taxon>
        <taxon>Viridiplantae</taxon>
        <taxon>Streptophyta</taxon>
        <taxon>Embryophyta</taxon>
        <taxon>Tracheophyta</taxon>
        <taxon>Spermatophyta</taxon>
        <taxon>Magnoliopsida</taxon>
        <taxon>eudicotyledons</taxon>
        <taxon>Gunneridae</taxon>
        <taxon>Pentapetalae</taxon>
        <taxon>asterids</taxon>
        <taxon>campanulids</taxon>
        <taxon>Apiales</taxon>
        <taxon>Apiaceae</taxon>
        <taxon>Apioideae</taxon>
        <taxon>apioid superclade</taxon>
        <taxon>Tordylieae</taxon>
        <taxon>Tordyliinae</taxon>
        <taxon>Heracleum</taxon>
    </lineage>
</organism>
<dbReference type="PANTHER" id="PTHR37176">
    <property type="entry name" value="F10K1.23"/>
    <property type="match status" value="1"/>
</dbReference>
<dbReference type="Proteomes" id="UP001237642">
    <property type="component" value="Unassembled WGS sequence"/>
</dbReference>
<accession>A0AAD8H5B5</accession>